<gene>
    <name evidence="1" type="ORF">SUFG_00065</name>
</gene>
<evidence type="ECO:0008006" key="3">
    <source>
        <dbReference type="Google" id="ProtNLM"/>
    </source>
</evidence>
<dbReference type="EMBL" id="HQ317387">
    <property type="protein sequence ID" value="AGH07432.1"/>
    <property type="molecule type" value="Genomic_DNA"/>
</dbReference>
<reference evidence="1 2" key="1">
    <citation type="journal article" date="2014" name="Genome Announc.">
        <title>Genome Sequence of the Sulfitobacter sp. Strain 2047-Infecting Lytic Phage {Phi}CB2047-B.</title>
        <authorList>
            <person name="Ankrah N.Y."/>
            <person name="Budinoff C.R."/>
            <person name="Wilson W.H."/>
            <person name="Wilhelm S.W."/>
            <person name="Buchan A."/>
        </authorList>
    </citation>
    <scope>NUCLEOTIDE SEQUENCE [LARGE SCALE GENOMIC DNA]</scope>
    <source>
        <strain evidence="2">phiCB2047-B</strain>
    </source>
</reference>
<name>M4PMV2_9CAUD</name>
<dbReference type="RefSeq" id="YP_007675848.1">
    <property type="nucleotide sequence ID" value="NC_020862.2"/>
</dbReference>
<dbReference type="InterPro" id="IPR043502">
    <property type="entry name" value="DNA/RNA_pol_sf"/>
</dbReference>
<keyword evidence="2" id="KW-1185">Reference proteome</keyword>
<dbReference type="KEGG" id="vg:15012448"/>
<evidence type="ECO:0000313" key="1">
    <source>
        <dbReference type="EMBL" id="AGH07432.1"/>
    </source>
</evidence>
<dbReference type="SUPFAM" id="SSF56672">
    <property type="entry name" value="DNA/RNA polymerases"/>
    <property type="match status" value="1"/>
</dbReference>
<protein>
    <recommendedName>
        <fullName evidence="3">RNA polymerase subunit</fullName>
    </recommendedName>
</protein>
<dbReference type="Proteomes" id="UP000207593">
    <property type="component" value="Segment"/>
</dbReference>
<dbReference type="GeneID" id="15012448"/>
<sequence length="266" mass="30747">MDNVETEAQKMQRTQANLEELYSRNQLMDVLREEFKPLSDDPFQIDAIIQIYLHKQADVPTMVGLFSPKWGTPQEVAQLLIECVEEDLIDFDIDTEKFMLKYEITEDVEDMLARYQFPLPMVVEPIKVTNNAMGSGYYDKKGHIVLNSSSVFKEEDVCLDHINRANSVGLTLNLDVIGSEEGNMIVPKRKVGEDFLDYRKRKKQAEVFYNHTVQVMQGLMALGNEFWLTHKYDRRGRTYCVGYHVNSQGTDYNKAVLELSKKEVIT</sequence>
<evidence type="ECO:0000313" key="2">
    <source>
        <dbReference type="Proteomes" id="UP000207593"/>
    </source>
</evidence>
<proteinExistence type="predicted"/>
<organism evidence="1 2">
    <name type="scientific">Sulfitobacter phage phiCB2047-B</name>
    <dbReference type="NCBI Taxonomy" id="754046"/>
    <lineage>
        <taxon>Viruses</taxon>
        <taxon>Duplodnaviria</taxon>
        <taxon>Heunggongvirae</taxon>
        <taxon>Uroviricota</taxon>
        <taxon>Caudoviricetes</taxon>
        <taxon>Schitoviridae</taxon>
        <taxon>Rhodovirinae</taxon>
        <taxon>Raunefjordenvirus</taxon>
        <taxon>Raunefjordenvirus CB2047B</taxon>
    </lineage>
</organism>
<dbReference type="OrthoDB" id="4383at10239"/>
<accession>M4PMV2</accession>